<evidence type="ECO:0000313" key="3">
    <source>
        <dbReference type="Proteomes" id="UP001054252"/>
    </source>
</evidence>
<evidence type="ECO:0000313" key="2">
    <source>
        <dbReference type="EMBL" id="GKV14926.1"/>
    </source>
</evidence>
<reference evidence="2 3" key="1">
    <citation type="journal article" date="2021" name="Commun. Biol.">
        <title>The genome of Shorea leprosula (Dipterocarpaceae) highlights the ecological relevance of drought in aseasonal tropical rainforests.</title>
        <authorList>
            <person name="Ng K.K.S."/>
            <person name="Kobayashi M.J."/>
            <person name="Fawcett J.A."/>
            <person name="Hatakeyama M."/>
            <person name="Paape T."/>
            <person name="Ng C.H."/>
            <person name="Ang C.C."/>
            <person name="Tnah L.H."/>
            <person name="Lee C.T."/>
            <person name="Nishiyama T."/>
            <person name="Sese J."/>
            <person name="O'Brien M.J."/>
            <person name="Copetti D."/>
            <person name="Mohd Noor M.I."/>
            <person name="Ong R.C."/>
            <person name="Putra M."/>
            <person name="Sireger I.Z."/>
            <person name="Indrioko S."/>
            <person name="Kosugi Y."/>
            <person name="Izuno A."/>
            <person name="Isagi Y."/>
            <person name="Lee S.L."/>
            <person name="Shimizu K.K."/>
        </authorList>
    </citation>
    <scope>NUCLEOTIDE SEQUENCE [LARGE SCALE GENOMIC DNA]</scope>
    <source>
        <strain evidence="2">214</strain>
    </source>
</reference>
<protein>
    <submittedName>
        <fullName evidence="2">Uncharacterized protein</fullName>
    </submittedName>
</protein>
<feature type="transmembrane region" description="Helical" evidence="1">
    <location>
        <begin position="36"/>
        <end position="56"/>
    </location>
</feature>
<comment type="caution">
    <text evidence="2">The sequence shown here is derived from an EMBL/GenBank/DDBJ whole genome shotgun (WGS) entry which is preliminary data.</text>
</comment>
<keyword evidence="1" id="KW-0472">Membrane</keyword>
<sequence>MKLRTGKPQEVTNFDGIRCDMISSKPCALVGLVSRVYGVCHVLGFGFWGVTLTIMVN</sequence>
<gene>
    <name evidence="2" type="ORF">SLEP1_g25727</name>
</gene>
<proteinExistence type="predicted"/>
<accession>A0AAV5JR78</accession>
<keyword evidence="1" id="KW-0812">Transmembrane</keyword>
<name>A0AAV5JR78_9ROSI</name>
<organism evidence="2 3">
    <name type="scientific">Rubroshorea leprosula</name>
    <dbReference type="NCBI Taxonomy" id="152421"/>
    <lineage>
        <taxon>Eukaryota</taxon>
        <taxon>Viridiplantae</taxon>
        <taxon>Streptophyta</taxon>
        <taxon>Embryophyta</taxon>
        <taxon>Tracheophyta</taxon>
        <taxon>Spermatophyta</taxon>
        <taxon>Magnoliopsida</taxon>
        <taxon>eudicotyledons</taxon>
        <taxon>Gunneridae</taxon>
        <taxon>Pentapetalae</taxon>
        <taxon>rosids</taxon>
        <taxon>malvids</taxon>
        <taxon>Malvales</taxon>
        <taxon>Dipterocarpaceae</taxon>
        <taxon>Rubroshorea</taxon>
    </lineage>
</organism>
<dbReference type="AlphaFoldDB" id="A0AAV5JR78"/>
<dbReference type="EMBL" id="BPVZ01000042">
    <property type="protein sequence ID" value="GKV14926.1"/>
    <property type="molecule type" value="Genomic_DNA"/>
</dbReference>
<keyword evidence="3" id="KW-1185">Reference proteome</keyword>
<evidence type="ECO:0000256" key="1">
    <source>
        <dbReference type="SAM" id="Phobius"/>
    </source>
</evidence>
<dbReference type="Proteomes" id="UP001054252">
    <property type="component" value="Unassembled WGS sequence"/>
</dbReference>
<keyword evidence="1" id="KW-1133">Transmembrane helix</keyword>